<feature type="compositionally biased region" description="Acidic residues" evidence="1">
    <location>
        <begin position="618"/>
        <end position="631"/>
    </location>
</feature>
<keyword evidence="2" id="KW-1133">Transmembrane helix</keyword>
<dbReference type="EMBL" id="JAVHJV010000002">
    <property type="protein sequence ID" value="KAK5945416.1"/>
    <property type="molecule type" value="Genomic_DNA"/>
</dbReference>
<sequence length="1201" mass="134214">MAGYQRNENTKRFEVPHEDALSALFEVLDHGRDYEECVVKSIAIHVACAVAFGHLLSLLGHTDDNQGALVLLWCFAPSLPIAMLACNVAVSFVVFWQRRGKNLTRGSRMSRSQYHIAVVLGQQVSPREGTMGMRRALSAIDYTNEQVGFDCKPRNLATVGRTFVLFVFTSQCAASLGLYVRRFVWGRSQAAEIIRAAVHLQDFGTTSATLRYSDLPHDMLSANAAAGGLITGIWSICLSMLNHEWSYAAVPIGQRVHKKEITDRARHPMWLLLATADVVRVEIATCYRQFAYGGPLSDAPNPGLVINGLGVIGFPLSNREAQVIISRCQRSAVGKGTKTLLDDTIRKSWELECADFSITNPTWQTYLDSLLFSTYSVLGLTCGRQNVRAESYKLLLYEKGAFFKSHQDSEKAPGMFGTLVVSLPSEHEGGDVVLTHNGKRYVVSSSQNSTSVNGTAFGAWYSDVHHEVQEVKSGYRIVLTYNPIQDPGSLPQTVSDGDSEAKLKHALSIWENALKQQTTLLPPYIIHKLEHTYSKDALKLASLKGNDLMQVQCLDRVCKDTAFNVYLVMYEKTLLKDDECDDEVFDRQEELQYVTQLDGQETNIMPDYDRSCCLEGASDSEEDGSDYDESEHEGYTGNEGAPATYWYRDTVVLIVPPSRKPAFTLSNNTKWATVLQKLPELLAEAAVSTEAQEQLKEYCEVVVSSQPERWSDISVSTDEQQRRTCMEQVVIISLEHDWLNIFRRTSNEQKTSERGIHAIGQYLAAHGLEELKPELRNMILGVKSISQKWHVLQRMSVAFQSANPSVEQLAEFRDWCAESVKEALNDDTKASRSDTTALASIARNHGIDAVSARILSLDDSDTEHLTAFVLAFSKGNEQLTEEPHREFLRKVADKVWTAFCYGKRDTDRTPAYRAPPSHNSGLTKDDLAELLALTADQGLESVHTAIQTMTDAVADTSSNYLSDHLMGFVQAILANEVPALIVDGDPNLFDAVATFIETALTAFVTHSVGPEPQKPTDWSLPDRGCSRADCRDCQTVREFMADPRRRTFEWQIVGERRKHLDGAFVRYSKPGDFDVGVDKRKTPYFWTCKKEHKTYAQDHFNWTRKRDAAQKRLRDMGGRNGERLRMYLGDKYDAFIDCRVEALPKTDTAEANDPLSEMPGSALNARNNRKRAAAELGDQQGLDSQAKRARGTVADPVELSE</sequence>
<gene>
    <name evidence="4" type="ORF">PMZ80_002621</name>
</gene>
<evidence type="ECO:0000313" key="5">
    <source>
        <dbReference type="Proteomes" id="UP001334248"/>
    </source>
</evidence>
<dbReference type="Proteomes" id="UP001334248">
    <property type="component" value="Unassembled WGS sequence"/>
</dbReference>
<feature type="transmembrane region" description="Helical" evidence="2">
    <location>
        <begin position="68"/>
        <end position="96"/>
    </location>
</feature>
<name>A0ABR0RXU8_9EURO</name>
<proteinExistence type="predicted"/>
<evidence type="ECO:0000313" key="4">
    <source>
        <dbReference type="EMBL" id="KAK5945416.1"/>
    </source>
</evidence>
<feature type="transmembrane region" description="Helical" evidence="2">
    <location>
        <begin position="162"/>
        <end position="180"/>
    </location>
</feature>
<reference evidence="4 5" key="1">
    <citation type="journal article" date="2023" name="Res Sq">
        <title>Genomic and morphological characterization of Knufia obscura isolated from the Mars 2020 spacecraft assembly facility.</title>
        <authorList>
            <person name="Chander A.M."/>
            <person name="Teixeira M.M."/>
            <person name="Singh N.K."/>
            <person name="Williams M.P."/>
            <person name="Parker C.W."/>
            <person name="Leo P."/>
            <person name="Stajich J.E."/>
            <person name="Torok T."/>
            <person name="Tighe S."/>
            <person name="Mason C.E."/>
            <person name="Venkateswaran K."/>
        </authorList>
    </citation>
    <scope>NUCLEOTIDE SEQUENCE [LARGE SCALE GENOMIC DNA]</scope>
    <source>
        <strain evidence="4 5">CCFEE 5817</strain>
    </source>
</reference>
<organism evidence="4 5">
    <name type="scientific">Knufia obscura</name>
    <dbReference type="NCBI Taxonomy" id="1635080"/>
    <lineage>
        <taxon>Eukaryota</taxon>
        <taxon>Fungi</taxon>
        <taxon>Dikarya</taxon>
        <taxon>Ascomycota</taxon>
        <taxon>Pezizomycotina</taxon>
        <taxon>Eurotiomycetes</taxon>
        <taxon>Chaetothyriomycetidae</taxon>
        <taxon>Chaetothyriales</taxon>
        <taxon>Trichomeriaceae</taxon>
        <taxon>Knufia</taxon>
    </lineage>
</organism>
<keyword evidence="2" id="KW-0472">Membrane</keyword>
<keyword evidence="2" id="KW-0812">Transmembrane</keyword>
<dbReference type="RefSeq" id="XP_064733506.1">
    <property type="nucleotide sequence ID" value="XM_064871053.1"/>
</dbReference>
<dbReference type="InterPro" id="IPR044862">
    <property type="entry name" value="Pro_4_hyd_alph_FE2OG_OXY"/>
</dbReference>
<feature type="transmembrane region" description="Helical" evidence="2">
    <location>
        <begin position="42"/>
        <end position="62"/>
    </location>
</feature>
<feature type="region of interest" description="Disordered" evidence="1">
    <location>
        <begin position="615"/>
        <end position="638"/>
    </location>
</feature>
<dbReference type="Pfam" id="PF13640">
    <property type="entry name" value="2OG-FeII_Oxy_3"/>
    <property type="match status" value="1"/>
</dbReference>
<dbReference type="Gene3D" id="2.60.120.620">
    <property type="entry name" value="q2cbj1_9rhob like domain"/>
    <property type="match status" value="1"/>
</dbReference>
<accession>A0ABR0RXU8</accession>
<evidence type="ECO:0000256" key="2">
    <source>
        <dbReference type="SAM" id="Phobius"/>
    </source>
</evidence>
<feature type="region of interest" description="Disordered" evidence="1">
    <location>
        <begin position="1149"/>
        <end position="1201"/>
    </location>
</feature>
<evidence type="ECO:0000256" key="1">
    <source>
        <dbReference type="SAM" id="MobiDB-lite"/>
    </source>
</evidence>
<comment type="caution">
    <text evidence="4">The sequence shown here is derived from an EMBL/GenBank/DDBJ whole genome shotgun (WGS) entry which is preliminary data.</text>
</comment>
<feature type="domain" description="Prolyl 4-hydroxylase alpha subunit Fe(2+) 2OG dioxygenase" evidence="3">
    <location>
        <begin position="393"/>
        <end position="481"/>
    </location>
</feature>
<dbReference type="PANTHER" id="PTHR33099">
    <property type="entry name" value="FE2OG DIOXYGENASE DOMAIN-CONTAINING PROTEIN"/>
    <property type="match status" value="1"/>
</dbReference>
<dbReference type="PANTHER" id="PTHR33099:SF7">
    <property type="entry name" value="MYND-TYPE DOMAIN-CONTAINING PROTEIN"/>
    <property type="match status" value="1"/>
</dbReference>
<protein>
    <recommendedName>
        <fullName evidence="3">Prolyl 4-hydroxylase alpha subunit Fe(2+) 2OG dioxygenase domain-containing protein</fullName>
    </recommendedName>
</protein>
<evidence type="ECO:0000259" key="3">
    <source>
        <dbReference type="Pfam" id="PF13640"/>
    </source>
</evidence>
<dbReference type="GeneID" id="89996070"/>
<keyword evidence="5" id="KW-1185">Reference proteome</keyword>